<dbReference type="RefSeq" id="WP_065143915.1">
    <property type="nucleotide sequence ID" value="NZ_LZLS01000092.1"/>
</dbReference>
<sequence length="206" mass="23254">MFSVPYPTDEEVAAELGDKFLESLVSAVRGARADLNDMREWRPGWFPTMHARCLSNLIHDRIWARLIALIETENAANVIESGPTREIAIGIHLRLRVKRHLSNDRISTYPTRTAIEFWRQSTDTLPGLEEVRIAVGYRWDRELREIEAPVVSLRDGSDNVIWAIELSEPAEGEKVTWTPIEPNLPTIDLGDLASEVDDDKGEAGTP</sequence>
<protein>
    <submittedName>
        <fullName evidence="1">Uncharacterized protein</fullName>
    </submittedName>
</protein>
<proteinExistence type="predicted"/>
<dbReference type="AlphaFoldDB" id="A0A1A3P0A1"/>
<gene>
    <name evidence="1" type="ORF">A5634_22350</name>
</gene>
<reference evidence="1 2" key="1">
    <citation type="submission" date="2016-06" db="EMBL/GenBank/DDBJ databases">
        <authorList>
            <person name="Kjaerup R.B."/>
            <person name="Dalgaard T.S."/>
            <person name="Juul-Madsen H.R."/>
        </authorList>
    </citation>
    <scope>NUCLEOTIDE SEQUENCE [LARGE SCALE GENOMIC DNA]</scope>
    <source>
        <strain evidence="1 2">1165133.8</strain>
    </source>
</reference>
<dbReference type="OrthoDB" id="3831401at2"/>
<organism evidence="1 2">
    <name type="scientific">Mycobacterium asiaticum</name>
    <dbReference type="NCBI Taxonomy" id="1790"/>
    <lineage>
        <taxon>Bacteria</taxon>
        <taxon>Bacillati</taxon>
        <taxon>Actinomycetota</taxon>
        <taxon>Actinomycetes</taxon>
        <taxon>Mycobacteriales</taxon>
        <taxon>Mycobacteriaceae</taxon>
        <taxon>Mycobacterium</taxon>
    </lineage>
</organism>
<accession>A0A1A3P0A1</accession>
<name>A0A1A3P0A1_MYCAS</name>
<evidence type="ECO:0000313" key="2">
    <source>
        <dbReference type="Proteomes" id="UP000093928"/>
    </source>
</evidence>
<evidence type="ECO:0000313" key="1">
    <source>
        <dbReference type="EMBL" id="OBK27611.1"/>
    </source>
</evidence>
<dbReference type="EMBL" id="LZLS01000092">
    <property type="protein sequence ID" value="OBK27611.1"/>
    <property type="molecule type" value="Genomic_DNA"/>
</dbReference>
<comment type="caution">
    <text evidence="1">The sequence shown here is derived from an EMBL/GenBank/DDBJ whole genome shotgun (WGS) entry which is preliminary data.</text>
</comment>
<dbReference type="Proteomes" id="UP000093928">
    <property type="component" value="Unassembled WGS sequence"/>
</dbReference>